<dbReference type="SUPFAM" id="SSF53067">
    <property type="entry name" value="Actin-like ATPase domain"/>
    <property type="match status" value="2"/>
</dbReference>
<dbReference type="InterPro" id="IPR030673">
    <property type="entry name" value="PyroPPase_GppA_Ppx"/>
</dbReference>
<dbReference type="FunFam" id="3.30.420.40:FF:000023">
    <property type="entry name" value="Guanosine-5'-triphosphate,3'-diphosphate pyrophosphatase"/>
    <property type="match status" value="1"/>
</dbReference>
<gene>
    <name evidence="4" type="ORF">SAMN02745117_00277</name>
</gene>
<evidence type="ECO:0000259" key="2">
    <source>
        <dbReference type="Pfam" id="PF02541"/>
    </source>
</evidence>
<dbReference type="Pfam" id="PF21447">
    <property type="entry name" value="Ppx-GppA_III"/>
    <property type="match status" value="1"/>
</dbReference>
<dbReference type="PANTHER" id="PTHR30005">
    <property type="entry name" value="EXOPOLYPHOSPHATASE"/>
    <property type="match status" value="1"/>
</dbReference>
<dbReference type="InterPro" id="IPR043129">
    <property type="entry name" value="ATPase_NBD"/>
</dbReference>
<dbReference type="SUPFAM" id="SSF109604">
    <property type="entry name" value="HD-domain/PDEase-like"/>
    <property type="match status" value="1"/>
</dbReference>
<dbReference type="Pfam" id="PF02541">
    <property type="entry name" value="Ppx-GppA"/>
    <property type="match status" value="1"/>
</dbReference>
<dbReference type="Gene3D" id="1.10.3210.10">
    <property type="entry name" value="Hypothetical protein af1432"/>
    <property type="match status" value="1"/>
</dbReference>
<dbReference type="RefSeq" id="WP_073353765.1">
    <property type="nucleotide sequence ID" value="NZ_FQUZ01000002.1"/>
</dbReference>
<dbReference type="CDD" id="cd24053">
    <property type="entry name" value="ASKHA_NBD_EcPPX-GppA-like"/>
    <property type="match status" value="1"/>
</dbReference>
<accession>A0A1M4TC09</accession>
<sequence>MKDGELIAAVDLGSNSFRLEISNLHGDHFQRVEYLKETVRQGGGLDADGYLSQESMERGWQCLARFGERLQNFHPSRVRALATQTLREARNRKQFLEQAQQLLGHPIEVISGQEEARLIYQGVTYYLPLNPDEYRMVIDIGGRSTEIIVGQGQAPLEAASFALGSVSWSQRFFGEGRLTAKGFTKAEVAAKALLQERLGLFAQFPRENVFGASGTMNAVAQILCQQGLAEPNTITRKALAQLKAQLISAQHIDNLSMEGLRDDRRPVIGGGVSILTALMEILDVATLHISDGALRQGALVDLIQREKPHNEQSDIRQKTVQSLLQRFGYDRLQGERIASTATHIWQEWNLPQASHEDLQQLQWAALLHEIGISIAYERYHHHGAYILEYGDCPGFLPSERDNIAQLILGHRGKLKKLQDRLQNHPGLFELQLLCLRLAILLCTARNDPELQALQWSTPKNRSARATVSEAWSQAYPQSYYLLQEEACVWEKVGFDLKVVVQG</sequence>
<dbReference type="AlphaFoldDB" id="A0A1M4TC09"/>
<dbReference type="STRING" id="1122156.SAMN02745117_00277"/>
<evidence type="ECO:0000256" key="1">
    <source>
        <dbReference type="ARBA" id="ARBA00022801"/>
    </source>
</evidence>
<name>A0A1M4TC09_9BURK</name>
<dbReference type="InterPro" id="IPR048950">
    <property type="entry name" value="Ppx_GppA_C"/>
</dbReference>
<dbReference type="Gene3D" id="3.30.420.40">
    <property type="match status" value="1"/>
</dbReference>
<feature type="domain" description="Ppx/GppA phosphatase N-terminal" evidence="2">
    <location>
        <begin position="25"/>
        <end position="305"/>
    </location>
</feature>
<dbReference type="GO" id="GO:0006798">
    <property type="term" value="P:polyphosphate catabolic process"/>
    <property type="evidence" value="ECO:0007669"/>
    <property type="project" value="TreeGrafter"/>
</dbReference>
<dbReference type="InterPro" id="IPR050273">
    <property type="entry name" value="GppA/Ppx_hydrolase"/>
</dbReference>
<reference evidence="4 5" key="1">
    <citation type="submission" date="2016-11" db="EMBL/GenBank/DDBJ databases">
        <authorList>
            <person name="Jaros S."/>
            <person name="Januszkiewicz K."/>
            <person name="Wedrychowicz H."/>
        </authorList>
    </citation>
    <scope>NUCLEOTIDE SEQUENCE [LARGE SCALE GENOMIC DNA]</scope>
    <source>
        <strain evidence="4 5">DSM 16112</strain>
    </source>
</reference>
<keyword evidence="5" id="KW-1185">Reference proteome</keyword>
<evidence type="ECO:0000259" key="3">
    <source>
        <dbReference type="Pfam" id="PF21447"/>
    </source>
</evidence>
<proteinExistence type="predicted"/>
<dbReference type="PANTHER" id="PTHR30005:SF14">
    <property type="entry name" value="EXOPOLYPHOSPHATASE"/>
    <property type="match status" value="1"/>
</dbReference>
<organism evidence="4 5">
    <name type="scientific">Lampropedia hyalina DSM 16112</name>
    <dbReference type="NCBI Taxonomy" id="1122156"/>
    <lineage>
        <taxon>Bacteria</taxon>
        <taxon>Pseudomonadati</taxon>
        <taxon>Pseudomonadota</taxon>
        <taxon>Betaproteobacteria</taxon>
        <taxon>Burkholderiales</taxon>
        <taxon>Comamonadaceae</taxon>
        <taxon>Lampropedia</taxon>
    </lineage>
</organism>
<feature type="domain" description="Ppx/GppA phosphatase C-terminal" evidence="3">
    <location>
        <begin position="315"/>
        <end position="476"/>
    </location>
</feature>
<keyword evidence="1" id="KW-0378">Hydrolase</keyword>
<dbReference type="Gene3D" id="3.30.420.150">
    <property type="entry name" value="Exopolyphosphatase. Domain 2"/>
    <property type="match status" value="1"/>
</dbReference>
<dbReference type="PIRSF" id="PIRSF001267">
    <property type="entry name" value="Pyrophosphatase_GppA_Ppx"/>
    <property type="match status" value="1"/>
</dbReference>
<evidence type="ECO:0000313" key="5">
    <source>
        <dbReference type="Proteomes" id="UP000184327"/>
    </source>
</evidence>
<protein>
    <submittedName>
        <fullName evidence="4">Exopolyphosphatase / guanosine-5'-triphosphate,3'-diphosphate pyrophosphatase</fullName>
    </submittedName>
</protein>
<dbReference type="Proteomes" id="UP000184327">
    <property type="component" value="Unassembled WGS sequence"/>
</dbReference>
<dbReference type="GO" id="GO:0004309">
    <property type="term" value="F:exopolyphosphatase activity"/>
    <property type="evidence" value="ECO:0007669"/>
    <property type="project" value="TreeGrafter"/>
</dbReference>
<dbReference type="InterPro" id="IPR003695">
    <property type="entry name" value="Ppx_GppA_N"/>
</dbReference>
<evidence type="ECO:0000313" key="4">
    <source>
        <dbReference type="EMBL" id="SHE41914.1"/>
    </source>
</evidence>
<dbReference type="EMBL" id="FQUZ01000002">
    <property type="protein sequence ID" value="SHE41914.1"/>
    <property type="molecule type" value="Genomic_DNA"/>
</dbReference>
<dbReference type="OrthoDB" id="9793035at2"/>